<dbReference type="AlphaFoldDB" id="A0A0F7SWT1"/>
<organism evidence="2">
    <name type="scientific">Phaffia rhodozyma</name>
    <name type="common">Yeast</name>
    <name type="synonym">Xanthophyllomyces dendrorhous</name>
    <dbReference type="NCBI Taxonomy" id="264483"/>
    <lineage>
        <taxon>Eukaryota</taxon>
        <taxon>Fungi</taxon>
        <taxon>Dikarya</taxon>
        <taxon>Basidiomycota</taxon>
        <taxon>Agaricomycotina</taxon>
        <taxon>Tremellomycetes</taxon>
        <taxon>Cystofilobasidiales</taxon>
        <taxon>Mrakiaceae</taxon>
        <taxon>Phaffia</taxon>
    </lineage>
</organism>
<feature type="region of interest" description="Disordered" evidence="1">
    <location>
        <begin position="260"/>
        <end position="281"/>
    </location>
</feature>
<feature type="compositionally biased region" description="Acidic residues" evidence="1">
    <location>
        <begin position="71"/>
        <end position="85"/>
    </location>
</feature>
<proteinExistence type="predicted"/>
<evidence type="ECO:0000256" key="1">
    <source>
        <dbReference type="SAM" id="MobiDB-lite"/>
    </source>
</evidence>
<evidence type="ECO:0000313" key="2">
    <source>
        <dbReference type="EMBL" id="CED84553.1"/>
    </source>
</evidence>
<dbReference type="PANTHER" id="PTHR12069:SF0">
    <property type="entry name" value="DNA-DIRECTED RNA POLYMERASE III SUBUNIT RPC5"/>
    <property type="match status" value="1"/>
</dbReference>
<feature type="compositionally biased region" description="Basic and acidic residues" evidence="1">
    <location>
        <begin position="191"/>
        <end position="205"/>
    </location>
</feature>
<feature type="region of interest" description="Disordered" evidence="1">
    <location>
        <begin position="176"/>
        <end position="207"/>
    </location>
</feature>
<feature type="compositionally biased region" description="Low complexity" evidence="1">
    <location>
        <begin position="57"/>
        <end position="67"/>
    </location>
</feature>
<dbReference type="PANTHER" id="PTHR12069">
    <property type="entry name" value="DNA-DIRECTED RNA POLYMERASES III 80 KDA POLYPEPTIDE RNA POLYMERASE III SUBUNIT 5"/>
    <property type="match status" value="1"/>
</dbReference>
<reference evidence="2" key="1">
    <citation type="submission" date="2014-08" db="EMBL/GenBank/DDBJ databases">
        <authorList>
            <person name="Sharma Rahul"/>
            <person name="Thines Marco"/>
        </authorList>
    </citation>
    <scope>NUCLEOTIDE SEQUENCE</scope>
</reference>
<dbReference type="InterPro" id="IPR006886">
    <property type="entry name" value="RNA_pol_III_Rpc5"/>
</dbReference>
<accession>A0A0F7SWT1</accession>
<sequence length="372" mass="41301">MATRSTRTVKKTDALPATQTSPAEKPRLPLSTSQTSSASERPPASTPVAPNPPSSPTIPVTTTDTPFLPDPDPDSDSDSDDEDTVEHEIPVYLSHALGKNLHLFQFPVTDNVEVPERAAEKGWKISARWKPNAKRFEMEIPLDTRQEVYDRERGEELGEGARLLFEKELAVAAARANAGSSLSGSKKKKKEDREREAMASREGPKKSLQHIKLRSQLVPDQTSYMAGCMKDGALYLHPITHQFQLRPALDYLDALDEQAKEERRKERAMDDSDSEDEKKEQAGKAVAVVVKRVTEDGKAVGSGYGGGNIFHAMREEEEEPWTKLGWMGNQTEQAQLVLDKLFDVPAEELECISQPLDMLKVDPRLTAVSGWN</sequence>
<feature type="compositionally biased region" description="Polar residues" evidence="1">
    <location>
        <begin position="30"/>
        <end position="39"/>
    </location>
</feature>
<protein>
    <submittedName>
        <fullName evidence="2">RNA Polymerase C (III) 37 kDa subunit</fullName>
    </submittedName>
</protein>
<dbReference type="GO" id="GO:0005666">
    <property type="term" value="C:RNA polymerase III complex"/>
    <property type="evidence" value="ECO:0007669"/>
    <property type="project" value="TreeGrafter"/>
</dbReference>
<dbReference type="EMBL" id="LN483166">
    <property type="protein sequence ID" value="CED84553.1"/>
    <property type="molecule type" value="Genomic_DNA"/>
</dbReference>
<name>A0A0F7SWT1_PHARH</name>
<dbReference type="GO" id="GO:0042797">
    <property type="term" value="P:tRNA transcription by RNA polymerase III"/>
    <property type="evidence" value="ECO:0007669"/>
    <property type="project" value="TreeGrafter"/>
</dbReference>
<dbReference type="Pfam" id="PF04801">
    <property type="entry name" value="RPC5"/>
    <property type="match status" value="1"/>
</dbReference>
<feature type="region of interest" description="Disordered" evidence="1">
    <location>
        <begin position="1"/>
        <end position="86"/>
    </location>
</feature>